<dbReference type="EMBL" id="CAJGYM010000039">
    <property type="protein sequence ID" value="CAD6193863.1"/>
    <property type="molecule type" value="Genomic_DNA"/>
</dbReference>
<feature type="compositionally biased region" description="Pro residues" evidence="2">
    <location>
        <begin position="10"/>
        <end position="22"/>
    </location>
</feature>
<dbReference type="CDD" id="cd01263">
    <property type="entry name" value="PH_anillin"/>
    <property type="match status" value="1"/>
</dbReference>
<evidence type="ECO:0000313" key="5">
    <source>
        <dbReference type="Proteomes" id="UP000835052"/>
    </source>
</evidence>
<dbReference type="PANTHER" id="PTHR21538:SF23">
    <property type="entry name" value="ANILLIN"/>
    <property type="match status" value="1"/>
</dbReference>
<dbReference type="OrthoDB" id="5915976at2759"/>
<dbReference type="GO" id="GO:0031106">
    <property type="term" value="P:septin ring organization"/>
    <property type="evidence" value="ECO:0007669"/>
    <property type="project" value="TreeGrafter"/>
</dbReference>
<dbReference type="GO" id="GO:0000281">
    <property type="term" value="P:mitotic cytokinesis"/>
    <property type="evidence" value="ECO:0007669"/>
    <property type="project" value="TreeGrafter"/>
</dbReference>
<organism evidence="4 5">
    <name type="scientific">Caenorhabditis auriculariae</name>
    <dbReference type="NCBI Taxonomy" id="2777116"/>
    <lineage>
        <taxon>Eukaryota</taxon>
        <taxon>Metazoa</taxon>
        <taxon>Ecdysozoa</taxon>
        <taxon>Nematoda</taxon>
        <taxon>Chromadorea</taxon>
        <taxon>Rhabditida</taxon>
        <taxon>Rhabditina</taxon>
        <taxon>Rhabditomorpha</taxon>
        <taxon>Rhabditoidea</taxon>
        <taxon>Rhabditidae</taxon>
        <taxon>Peloderinae</taxon>
        <taxon>Caenorhabditis</taxon>
    </lineage>
</organism>
<sequence>MSSQETSYKFPPPPIRSIPPLSPAAFIHNKSYRWSENTSRTEKSLENDAHYRRPSSQMKNDNFVLAQGGDSVRKHIPKGRIRDLAAAFDQKVRETSQRNDLPQSSYQVGHTRRVDDLQFEKNNNRPLSGDANFDQQDRRQDRRTFDESLPSDPPLGKVFPTHTATIISRKTYGNGDYAYESSVITTDQYTSKTSTDPMNRDSIDRGDILDKSIVYEHSIELNSSQESECKNKTLRSISRPPNHATSTPRNPREDVHAELLRYFNRETPIRDCTQLETPVSRRNDRRLTQAITAASLREPLPSRSSSLGPSSRDNLRVELFPRTPKKEAGNRSCDVNGNLVQKKEPDEKRNSVEIDKISMSRDEEGQNFVDLSFEKQEPVKCQEPIYAVPLKKSERSQADQRKLRVGYPFSDIPEENTIHSKIDDYFDFVEEAYAERVYYHQTSEENFEEKGVDCRGLDGKADPRNYTRTASYHSIDKPDDRNDTYQELELPPKSNRDSFDDVDGTSGAGISVQEIEPRYSWSPILTTPYAGQSVTEYRVNDREGHPTAEKVVLNRAIQPCALATSTPMGTLAFRRRPNDHADTDKSFVSSISTMSTSDKKTDTKRQIAKLVRNIETTKRLVQAAEVTVCEGKRSKETPVERAQLTAQRQLLMYRERLRLQTDELKRLQALSVVRHPPPPVAREFKSHLVISSIGVHLNKNFCQRQFENSSYAFLVLLKCRTEVEATGVISLLANYQTRLHVLNFNEHIHFSNLPVDFAISIEVYMMRMAEELQKNLLVPSSAQRKAKPHSQQKTLPYEVPDCEFNCCGKMTLDRAACGDRMFYLDDVVYPLEGTVKLISHCSSLPEAIDVEYRGFLTIYQKINGMECWERYWAMLNRGIIFMWTQPSDEKSGKGPVSQIDLTKCTNHSVSPNSMDVCSRVNSFSIELLINSSPTLIEKKRVLLCTDSEDVMNSWLSAINETLLVLRGVL</sequence>
<dbReference type="SMART" id="SM00233">
    <property type="entry name" value="PH"/>
    <property type="match status" value="1"/>
</dbReference>
<reference evidence="4" key="1">
    <citation type="submission" date="2020-10" db="EMBL/GenBank/DDBJ databases">
        <authorList>
            <person name="Kikuchi T."/>
        </authorList>
    </citation>
    <scope>NUCLEOTIDE SEQUENCE</scope>
    <source>
        <strain evidence="4">NKZ352</strain>
    </source>
</reference>
<feature type="compositionally biased region" description="Basic and acidic residues" evidence="2">
    <location>
        <begin position="454"/>
        <end position="465"/>
    </location>
</feature>
<feature type="region of interest" description="Disordered" evidence="2">
    <location>
        <begin position="454"/>
        <end position="502"/>
    </location>
</feature>
<proteinExistence type="predicted"/>
<feature type="compositionally biased region" description="Basic and acidic residues" evidence="2">
    <location>
        <begin position="135"/>
        <end position="146"/>
    </location>
</feature>
<protein>
    <recommendedName>
        <fullName evidence="3">PH domain-containing protein</fullName>
    </recommendedName>
</protein>
<dbReference type="InterPro" id="IPR012966">
    <property type="entry name" value="AHD"/>
</dbReference>
<dbReference type="InterPro" id="IPR001849">
    <property type="entry name" value="PH_domain"/>
</dbReference>
<feature type="region of interest" description="Disordered" evidence="2">
    <location>
        <begin position="35"/>
        <end position="61"/>
    </location>
</feature>
<feature type="region of interest" description="Disordered" evidence="2">
    <location>
        <begin position="232"/>
        <end position="254"/>
    </location>
</feature>
<comment type="caution">
    <text evidence="4">The sequence shown here is derived from an EMBL/GenBank/DDBJ whole genome shotgun (WGS) entry which is preliminary data.</text>
</comment>
<feature type="compositionally biased region" description="Polar residues" evidence="2">
    <location>
        <begin position="98"/>
        <end position="108"/>
    </location>
</feature>
<feature type="compositionally biased region" description="Basic and acidic residues" evidence="2">
    <location>
        <begin position="474"/>
        <end position="484"/>
    </location>
</feature>
<dbReference type="InterPro" id="IPR037840">
    <property type="entry name" value="PH_Anillin"/>
</dbReference>
<dbReference type="AlphaFoldDB" id="A0A8S1HBY6"/>
<keyword evidence="1" id="KW-0175">Coiled coil</keyword>
<feature type="domain" description="PH" evidence="3">
    <location>
        <begin position="849"/>
        <end position="963"/>
    </location>
</feature>
<dbReference type="PROSITE" id="PS50003">
    <property type="entry name" value="PH_DOMAIN"/>
    <property type="match status" value="1"/>
</dbReference>
<keyword evidence="5" id="KW-1185">Reference proteome</keyword>
<feature type="compositionally biased region" description="Basic and acidic residues" evidence="2">
    <location>
        <begin position="112"/>
        <end position="123"/>
    </location>
</feature>
<name>A0A8S1HBY6_9PELO</name>
<dbReference type="PANTHER" id="PTHR21538">
    <property type="entry name" value="ANILLIN/RHOTEKIN RTKN"/>
    <property type="match status" value="1"/>
</dbReference>
<feature type="region of interest" description="Disordered" evidence="2">
    <location>
        <begin position="325"/>
        <end position="349"/>
    </location>
</feature>
<feature type="region of interest" description="Disordered" evidence="2">
    <location>
        <begin position="92"/>
        <end position="159"/>
    </location>
</feature>
<feature type="region of interest" description="Disordered" evidence="2">
    <location>
        <begin position="1"/>
        <end position="22"/>
    </location>
</feature>
<dbReference type="Pfam" id="PF00169">
    <property type="entry name" value="PH"/>
    <property type="match status" value="1"/>
</dbReference>
<accession>A0A8S1HBY6</accession>
<gene>
    <name evidence="4" type="ORF">CAUJ_LOCUS9782</name>
</gene>
<dbReference type="Proteomes" id="UP000835052">
    <property type="component" value="Unassembled WGS sequence"/>
</dbReference>
<dbReference type="SUPFAM" id="SSF50729">
    <property type="entry name" value="PH domain-like"/>
    <property type="match status" value="1"/>
</dbReference>
<dbReference type="InterPro" id="IPR051364">
    <property type="entry name" value="Cytokinesis/Rho-signaling"/>
</dbReference>
<evidence type="ECO:0000256" key="1">
    <source>
        <dbReference type="ARBA" id="ARBA00023054"/>
    </source>
</evidence>
<dbReference type="GO" id="GO:0005826">
    <property type="term" value="C:actomyosin contractile ring"/>
    <property type="evidence" value="ECO:0007669"/>
    <property type="project" value="TreeGrafter"/>
</dbReference>
<evidence type="ECO:0000256" key="2">
    <source>
        <dbReference type="SAM" id="MobiDB-lite"/>
    </source>
</evidence>
<evidence type="ECO:0000313" key="4">
    <source>
        <dbReference type="EMBL" id="CAD6193863.1"/>
    </source>
</evidence>
<dbReference type="GO" id="GO:0000915">
    <property type="term" value="P:actomyosin contractile ring assembly"/>
    <property type="evidence" value="ECO:0007669"/>
    <property type="project" value="TreeGrafter"/>
</dbReference>
<dbReference type="FunFam" id="2.30.29.30:FF:000111">
    <property type="entry name" value="anillin isoform X1"/>
    <property type="match status" value="1"/>
</dbReference>
<feature type="compositionally biased region" description="Basic and acidic residues" evidence="2">
    <location>
        <begin position="39"/>
        <end position="51"/>
    </location>
</feature>
<dbReference type="InterPro" id="IPR011993">
    <property type="entry name" value="PH-like_dom_sf"/>
</dbReference>
<dbReference type="Gene3D" id="2.30.29.30">
    <property type="entry name" value="Pleckstrin-homology domain (PH domain)/Phosphotyrosine-binding domain (PTB)"/>
    <property type="match status" value="1"/>
</dbReference>
<evidence type="ECO:0000259" key="3">
    <source>
        <dbReference type="PROSITE" id="PS50003"/>
    </source>
</evidence>
<dbReference type="Pfam" id="PF08174">
    <property type="entry name" value="Anillin"/>
    <property type="match status" value="1"/>
</dbReference>